<evidence type="ECO:0000313" key="7">
    <source>
        <dbReference type="EMBL" id="MDQ0514025.1"/>
    </source>
</evidence>
<evidence type="ECO:0000313" key="8">
    <source>
        <dbReference type="Proteomes" id="UP001240643"/>
    </source>
</evidence>
<evidence type="ECO:0000256" key="4">
    <source>
        <dbReference type="ARBA" id="ARBA00022679"/>
    </source>
</evidence>
<comment type="caution">
    <text evidence="7">The sequence shown here is derived from an EMBL/GenBank/DDBJ whole genome shotgun (WGS) entry which is preliminary data.</text>
</comment>
<dbReference type="CDD" id="cd09006">
    <property type="entry name" value="PNP_EcPNPI-like"/>
    <property type="match status" value="1"/>
</dbReference>
<evidence type="ECO:0000256" key="5">
    <source>
        <dbReference type="ARBA" id="ARBA00048447"/>
    </source>
</evidence>
<reference evidence="7" key="1">
    <citation type="submission" date="2023-07" db="EMBL/GenBank/DDBJ databases">
        <title>Genomic Encyclopedia of Type Strains, Phase IV (KMG-IV): sequencing the most valuable type-strain genomes for metagenomic binning, comparative biology and taxonomic classification.</title>
        <authorList>
            <person name="Goeker M."/>
        </authorList>
    </citation>
    <scope>NUCLEOTIDE SEQUENCE [LARGE SCALE GENOMIC DNA]</scope>
    <source>
        <strain evidence="7">DSM 21204</strain>
    </source>
</reference>
<dbReference type="GO" id="GO:0004731">
    <property type="term" value="F:purine-nucleoside phosphorylase activity"/>
    <property type="evidence" value="ECO:0007669"/>
    <property type="project" value="UniProtKB-EC"/>
</dbReference>
<accession>A0ABU0LZ79</accession>
<dbReference type="PANTHER" id="PTHR43691">
    <property type="entry name" value="URIDINE PHOSPHORYLASE"/>
    <property type="match status" value="1"/>
</dbReference>
<dbReference type="EMBL" id="JAUSWO010000001">
    <property type="protein sequence ID" value="MDQ0514025.1"/>
    <property type="molecule type" value="Genomic_DNA"/>
</dbReference>
<sequence>MTPHINAKKTDFAKVVLMPGDPLRAKWIAENFLTNAVQVNSVRGMLGFTGEYQGKRISVMAHGMGNPSIGIYSFELFNPEMYDVDVIIRIGSCGSLDPDLHVKDVVIGAETFGDSNYAQLTNIPTDQGVLKADPSLVNLANQTAAELNLQAHQTRCYASDVFYGVETYQQTAARTGAQVVEMEAFALYANALRLNKKALCLLTVSDSLVTHESMSAQERQTGFSNMVQLGLNIGYKLLS</sequence>
<dbReference type="SUPFAM" id="SSF53167">
    <property type="entry name" value="Purine and uridine phosphorylases"/>
    <property type="match status" value="1"/>
</dbReference>
<evidence type="ECO:0000256" key="1">
    <source>
        <dbReference type="ARBA" id="ARBA00011888"/>
    </source>
</evidence>
<dbReference type="EC" id="2.4.2.3" evidence="1"/>
<name>A0ABU0LZ79_9BACT</name>
<dbReference type="Gene3D" id="3.40.50.1580">
    <property type="entry name" value="Nucleoside phosphorylase domain"/>
    <property type="match status" value="1"/>
</dbReference>
<evidence type="ECO:0000259" key="6">
    <source>
        <dbReference type="Pfam" id="PF01048"/>
    </source>
</evidence>
<feature type="domain" description="Nucleoside phosphorylase" evidence="6">
    <location>
        <begin position="14"/>
        <end position="213"/>
    </location>
</feature>
<dbReference type="PANTHER" id="PTHR43691:SF11">
    <property type="entry name" value="FI09636P-RELATED"/>
    <property type="match status" value="1"/>
</dbReference>
<dbReference type="RefSeq" id="WP_256547284.1">
    <property type="nucleotide sequence ID" value="NZ_CP101809.1"/>
</dbReference>
<evidence type="ECO:0000256" key="3">
    <source>
        <dbReference type="ARBA" id="ARBA00022676"/>
    </source>
</evidence>
<comment type="catalytic activity">
    <reaction evidence="5">
        <text>uridine + phosphate = alpha-D-ribose 1-phosphate + uracil</text>
        <dbReference type="Rhea" id="RHEA:24388"/>
        <dbReference type="ChEBI" id="CHEBI:16704"/>
        <dbReference type="ChEBI" id="CHEBI:17568"/>
        <dbReference type="ChEBI" id="CHEBI:43474"/>
        <dbReference type="ChEBI" id="CHEBI:57720"/>
        <dbReference type="EC" id="2.4.2.3"/>
    </reaction>
</comment>
<gene>
    <name evidence="7" type="ORF">J2Z62_000463</name>
</gene>
<dbReference type="InterPro" id="IPR035994">
    <property type="entry name" value="Nucleoside_phosphorylase_sf"/>
</dbReference>
<dbReference type="Proteomes" id="UP001240643">
    <property type="component" value="Unassembled WGS sequence"/>
</dbReference>
<dbReference type="InterPro" id="IPR004402">
    <property type="entry name" value="DeoD-type"/>
</dbReference>
<keyword evidence="4 7" id="KW-0808">Transferase</keyword>
<keyword evidence="8" id="KW-1185">Reference proteome</keyword>
<protein>
    <recommendedName>
        <fullName evidence="2">Uridine phosphorylase</fullName>
        <ecNumber evidence="1">2.4.2.3</ecNumber>
    </recommendedName>
</protein>
<keyword evidence="3 7" id="KW-0328">Glycosyltransferase</keyword>
<dbReference type="NCBIfam" id="NF004489">
    <property type="entry name" value="PRK05819.1"/>
    <property type="match status" value="1"/>
</dbReference>
<proteinExistence type="predicted"/>
<dbReference type="NCBIfam" id="TIGR00107">
    <property type="entry name" value="deoD"/>
    <property type="match status" value="1"/>
</dbReference>
<dbReference type="InterPro" id="IPR000845">
    <property type="entry name" value="Nucleoside_phosphorylase_d"/>
</dbReference>
<dbReference type="Pfam" id="PF01048">
    <property type="entry name" value="PNP_UDP_1"/>
    <property type="match status" value="1"/>
</dbReference>
<evidence type="ECO:0000256" key="2">
    <source>
        <dbReference type="ARBA" id="ARBA00021980"/>
    </source>
</evidence>
<organism evidence="7 8">
    <name type="scientific">Mycoplasmoides fastidiosum</name>
    <dbReference type="NCBI Taxonomy" id="92758"/>
    <lineage>
        <taxon>Bacteria</taxon>
        <taxon>Bacillati</taxon>
        <taxon>Mycoplasmatota</taxon>
        <taxon>Mycoplasmoidales</taxon>
        <taxon>Mycoplasmoidaceae</taxon>
        <taxon>Mycoplasmoides</taxon>
    </lineage>
</organism>